<dbReference type="Pfam" id="PF13843">
    <property type="entry name" value="DDE_Tnp_1_7"/>
    <property type="match status" value="1"/>
</dbReference>
<feature type="domain" description="PiggyBac transposable element-derived protein" evidence="1">
    <location>
        <begin position="98"/>
        <end position="187"/>
    </location>
</feature>
<protein>
    <submittedName>
        <fullName evidence="2">PiggyBac transposable element-derived protein 4-like</fullName>
    </submittedName>
</protein>
<accession>A0AAV4B0A7</accession>
<dbReference type="PANTHER" id="PTHR46599:SF3">
    <property type="entry name" value="PIGGYBAC TRANSPOSABLE ELEMENT-DERIVED PROTEIN 4"/>
    <property type="match status" value="1"/>
</dbReference>
<evidence type="ECO:0000313" key="2">
    <source>
        <dbReference type="EMBL" id="GFO12717.1"/>
    </source>
</evidence>
<dbReference type="Proteomes" id="UP000735302">
    <property type="component" value="Unassembled WGS sequence"/>
</dbReference>
<organism evidence="2 3">
    <name type="scientific">Plakobranchus ocellatus</name>
    <dbReference type="NCBI Taxonomy" id="259542"/>
    <lineage>
        <taxon>Eukaryota</taxon>
        <taxon>Metazoa</taxon>
        <taxon>Spiralia</taxon>
        <taxon>Lophotrochozoa</taxon>
        <taxon>Mollusca</taxon>
        <taxon>Gastropoda</taxon>
        <taxon>Heterobranchia</taxon>
        <taxon>Euthyneura</taxon>
        <taxon>Panpulmonata</taxon>
        <taxon>Sacoglossa</taxon>
        <taxon>Placobranchoidea</taxon>
        <taxon>Plakobranchidae</taxon>
        <taxon>Plakobranchus</taxon>
    </lineage>
</organism>
<proteinExistence type="predicted"/>
<name>A0AAV4B0A7_9GAST</name>
<sequence>MLAIQAPTMRAHLDLHLQVQTHLRQSLDLYPYLGHQLIQNLILDLDQGRHIIKHRQLYIDLDLMVSLPLIGDRTSSTFRFLPSKPPGVQPGILPDECTPMDAFLCIFTEEIIDSLVESINAFATRKCQQNNPPTKRSRFGAWYPATRAEMYKFFATVTLMGIDPVPVIQVFWSTNPFHYKPIYHQLFAR</sequence>
<reference evidence="2 3" key="1">
    <citation type="journal article" date="2021" name="Elife">
        <title>Chloroplast acquisition without the gene transfer in kleptoplastic sea slugs, Plakobranchus ocellatus.</title>
        <authorList>
            <person name="Maeda T."/>
            <person name="Takahashi S."/>
            <person name="Yoshida T."/>
            <person name="Shimamura S."/>
            <person name="Takaki Y."/>
            <person name="Nagai Y."/>
            <person name="Toyoda A."/>
            <person name="Suzuki Y."/>
            <person name="Arimoto A."/>
            <person name="Ishii H."/>
            <person name="Satoh N."/>
            <person name="Nishiyama T."/>
            <person name="Hasebe M."/>
            <person name="Maruyama T."/>
            <person name="Minagawa J."/>
            <person name="Obokata J."/>
            <person name="Shigenobu S."/>
        </authorList>
    </citation>
    <scope>NUCLEOTIDE SEQUENCE [LARGE SCALE GENOMIC DNA]</scope>
</reference>
<dbReference type="PANTHER" id="PTHR46599">
    <property type="entry name" value="PIGGYBAC TRANSPOSABLE ELEMENT-DERIVED PROTEIN 4"/>
    <property type="match status" value="1"/>
</dbReference>
<dbReference type="AlphaFoldDB" id="A0AAV4B0A7"/>
<gene>
    <name evidence="2" type="ORF">PoB_003922200</name>
</gene>
<evidence type="ECO:0000259" key="1">
    <source>
        <dbReference type="Pfam" id="PF13843"/>
    </source>
</evidence>
<dbReference type="EMBL" id="BLXT01004456">
    <property type="protein sequence ID" value="GFO12717.1"/>
    <property type="molecule type" value="Genomic_DNA"/>
</dbReference>
<dbReference type="InterPro" id="IPR029526">
    <property type="entry name" value="PGBD"/>
</dbReference>
<comment type="caution">
    <text evidence="2">The sequence shown here is derived from an EMBL/GenBank/DDBJ whole genome shotgun (WGS) entry which is preliminary data.</text>
</comment>
<evidence type="ECO:0000313" key="3">
    <source>
        <dbReference type="Proteomes" id="UP000735302"/>
    </source>
</evidence>
<keyword evidence="3" id="KW-1185">Reference proteome</keyword>